<reference evidence="2 3" key="1">
    <citation type="journal article" date="2023" name="BMC Biotechnol.">
        <title>Vitis rotundifolia cv Carlos genome sequencing.</title>
        <authorList>
            <person name="Huff M."/>
            <person name="Hulse-Kemp A."/>
            <person name="Scheffler B."/>
            <person name="Youngblood R."/>
            <person name="Simpson S."/>
            <person name="Babiker E."/>
            <person name="Staton M."/>
        </authorList>
    </citation>
    <scope>NUCLEOTIDE SEQUENCE [LARGE SCALE GENOMIC DNA]</scope>
    <source>
        <tissue evidence="2">Leaf</tissue>
    </source>
</reference>
<evidence type="ECO:0000256" key="1">
    <source>
        <dbReference type="SAM" id="MobiDB-lite"/>
    </source>
</evidence>
<comment type="caution">
    <text evidence="2">The sequence shown here is derived from an EMBL/GenBank/DDBJ whole genome shotgun (WGS) entry which is preliminary data.</text>
</comment>
<organism evidence="2 3">
    <name type="scientific">Vitis rotundifolia</name>
    <name type="common">Muscadine grape</name>
    <dbReference type="NCBI Taxonomy" id="103349"/>
    <lineage>
        <taxon>Eukaryota</taxon>
        <taxon>Viridiplantae</taxon>
        <taxon>Streptophyta</taxon>
        <taxon>Embryophyta</taxon>
        <taxon>Tracheophyta</taxon>
        <taxon>Spermatophyta</taxon>
        <taxon>Magnoliopsida</taxon>
        <taxon>eudicotyledons</taxon>
        <taxon>Gunneridae</taxon>
        <taxon>Pentapetalae</taxon>
        <taxon>rosids</taxon>
        <taxon>Vitales</taxon>
        <taxon>Vitaceae</taxon>
        <taxon>Viteae</taxon>
        <taxon>Vitis</taxon>
    </lineage>
</organism>
<sequence length="251" mass="27930">MEVNDVVANVQNSEEEAEEALSLCDLPISPSETSGKDFSPCGRRSTSEPPELFEFFSDLSYEMSPADEIIFCGKLVPFKDAQTREIQDNKQGSVQKVSALRRRSESLSELQTSRSNSAKSRLVRNSRSLDYRKLYRSSSSQTSPGPEMDRNSSDKSSGRSDISASIRKVPKSRWYLLMFGLVKFPPEMELRDIKSRQVRRSPSTLFPSLDASVKGPVKRSSGKCSWGLLRALSCKDASVAVTASFHCIPRA</sequence>
<accession>A0AA39DLR5</accession>
<dbReference type="Proteomes" id="UP001168098">
    <property type="component" value="Unassembled WGS sequence"/>
</dbReference>
<keyword evidence="3" id="KW-1185">Reference proteome</keyword>
<evidence type="ECO:0000313" key="3">
    <source>
        <dbReference type="Proteomes" id="UP001168098"/>
    </source>
</evidence>
<dbReference type="EMBL" id="JARBHA010000011">
    <property type="protein sequence ID" value="KAJ9689453.1"/>
    <property type="molecule type" value="Genomic_DNA"/>
</dbReference>
<gene>
    <name evidence="2" type="ORF">PVL29_014906</name>
</gene>
<feature type="region of interest" description="Disordered" evidence="1">
    <location>
        <begin position="87"/>
        <end position="164"/>
    </location>
</feature>
<feature type="region of interest" description="Disordered" evidence="1">
    <location>
        <begin position="1"/>
        <end position="48"/>
    </location>
</feature>
<feature type="compositionally biased region" description="Polar residues" evidence="1">
    <location>
        <begin position="116"/>
        <end position="126"/>
    </location>
</feature>
<dbReference type="PANTHER" id="PTHR34130">
    <property type="entry name" value="OS08G0243800 PROTEIN"/>
    <property type="match status" value="1"/>
</dbReference>
<proteinExistence type="predicted"/>
<protein>
    <submittedName>
        <fullName evidence="2">Uncharacterized protein</fullName>
    </submittedName>
</protein>
<dbReference type="PANTHER" id="PTHR34130:SF3">
    <property type="entry name" value="DUF1645 FAMILY PROTEIN"/>
    <property type="match status" value="1"/>
</dbReference>
<evidence type="ECO:0000313" key="2">
    <source>
        <dbReference type="EMBL" id="KAJ9689453.1"/>
    </source>
</evidence>
<dbReference type="AlphaFoldDB" id="A0AA39DLR5"/>
<name>A0AA39DLR5_VITRO</name>
<feature type="compositionally biased region" description="Basic and acidic residues" evidence="1">
    <location>
        <begin position="147"/>
        <end position="158"/>
    </location>
</feature>